<dbReference type="HOGENOM" id="CLU_3421772_0_0_1"/>
<dbReference type="InParanoid" id="F6HSC9"/>
<name>F6HSC9_VITVI</name>
<dbReference type="AlphaFoldDB" id="F6HSC9"/>
<dbReference type="PaxDb" id="29760-VIT_00s0332g00020.t01"/>
<organism evidence="2 3">
    <name type="scientific">Vitis vinifera</name>
    <name type="common">Grape</name>
    <dbReference type="NCBI Taxonomy" id="29760"/>
    <lineage>
        <taxon>Eukaryota</taxon>
        <taxon>Viridiplantae</taxon>
        <taxon>Streptophyta</taxon>
        <taxon>Embryophyta</taxon>
        <taxon>Tracheophyta</taxon>
        <taxon>Spermatophyta</taxon>
        <taxon>Magnoliopsida</taxon>
        <taxon>eudicotyledons</taxon>
        <taxon>Gunneridae</taxon>
        <taxon>Pentapetalae</taxon>
        <taxon>rosids</taxon>
        <taxon>Vitales</taxon>
        <taxon>Vitaceae</taxon>
        <taxon>Viteae</taxon>
        <taxon>Vitis</taxon>
    </lineage>
</organism>
<evidence type="ECO:0000313" key="3">
    <source>
        <dbReference type="Proteomes" id="UP000009183"/>
    </source>
</evidence>
<proteinExistence type="predicted"/>
<reference evidence="3" key="1">
    <citation type="journal article" date="2007" name="Nature">
        <title>The grapevine genome sequence suggests ancestral hexaploidization in major angiosperm phyla.</title>
        <authorList>
            <consortium name="The French-Italian Public Consortium for Grapevine Genome Characterization."/>
            <person name="Jaillon O."/>
            <person name="Aury J.-M."/>
            <person name="Noel B."/>
            <person name="Policriti A."/>
            <person name="Clepet C."/>
            <person name="Casagrande A."/>
            <person name="Choisne N."/>
            <person name="Aubourg S."/>
            <person name="Vitulo N."/>
            <person name="Jubin C."/>
            <person name="Vezzi A."/>
            <person name="Legeai F."/>
            <person name="Hugueney P."/>
            <person name="Dasilva C."/>
            <person name="Horner D."/>
            <person name="Mica E."/>
            <person name="Jublot D."/>
            <person name="Poulain J."/>
            <person name="Bruyere C."/>
            <person name="Billault A."/>
            <person name="Segurens B."/>
            <person name="Gouyvenoux M."/>
            <person name="Ugarte E."/>
            <person name="Cattonaro F."/>
            <person name="Anthouard V."/>
            <person name="Vico V."/>
            <person name="Del Fabbro C."/>
            <person name="Alaux M."/>
            <person name="Di Gaspero G."/>
            <person name="Dumas V."/>
            <person name="Felice N."/>
            <person name="Paillard S."/>
            <person name="Juman I."/>
            <person name="Moroldo M."/>
            <person name="Scalabrin S."/>
            <person name="Canaguier A."/>
            <person name="Le Clainche I."/>
            <person name="Malacrida G."/>
            <person name="Durand E."/>
            <person name="Pesole G."/>
            <person name="Laucou V."/>
            <person name="Chatelet P."/>
            <person name="Merdinoglu D."/>
            <person name="Delledonne M."/>
            <person name="Pezzotti M."/>
            <person name="Lecharny A."/>
            <person name="Scarpelli C."/>
            <person name="Artiguenave F."/>
            <person name="Pe M.E."/>
            <person name="Valle G."/>
            <person name="Morgante M."/>
            <person name="Caboche M."/>
            <person name="Adam-Blondon A.-F."/>
            <person name="Weissenbach J."/>
            <person name="Quetier F."/>
            <person name="Wincker P."/>
        </authorList>
    </citation>
    <scope>NUCLEOTIDE SEQUENCE [LARGE SCALE GENOMIC DNA]</scope>
    <source>
        <strain evidence="3">cv. Pinot noir / PN40024</strain>
    </source>
</reference>
<sequence length="24" mass="2947">MSRVHQTKPKKSKFRTLFRKEGKE</sequence>
<accession>F6HSC9</accession>
<evidence type="ECO:0000313" key="2">
    <source>
        <dbReference type="EMBL" id="CCB57588.1"/>
    </source>
</evidence>
<dbReference type="EMBL" id="FN596244">
    <property type="protein sequence ID" value="CCB57588.1"/>
    <property type="molecule type" value="Genomic_DNA"/>
</dbReference>
<evidence type="ECO:0000256" key="1">
    <source>
        <dbReference type="SAM" id="MobiDB-lite"/>
    </source>
</evidence>
<feature type="region of interest" description="Disordered" evidence="1">
    <location>
        <begin position="1"/>
        <end position="24"/>
    </location>
</feature>
<gene>
    <name evidence="2" type="ORF">VIT_00s0332g00020</name>
</gene>
<feature type="compositionally biased region" description="Basic residues" evidence="1">
    <location>
        <begin position="1"/>
        <end position="17"/>
    </location>
</feature>
<keyword evidence="3" id="KW-1185">Reference proteome</keyword>
<protein>
    <submittedName>
        <fullName evidence="2">Uncharacterized protein</fullName>
    </submittedName>
</protein>
<dbReference type="Proteomes" id="UP000009183">
    <property type="component" value="Unassembled WGS sequence, unordered"/>
</dbReference>